<reference evidence="1 2" key="1">
    <citation type="journal article" date="2024" name="Commun. Biol.">
        <title>Comparative genomic analysis of thermophilic fungi reveals convergent evolutionary adaptations and gene losses.</title>
        <authorList>
            <person name="Steindorff A.S."/>
            <person name="Aguilar-Pontes M.V."/>
            <person name="Robinson A.J."/>
            <person name="Andreopoulos B."/>
            <person name="LaButti K."/>
            <person name="Kuo A."/>
            <person name="Mondo S."/>
            <person name="Riley R."/>
            <person name="Otillar R."/>
            <person name="Haridas S."/>
            <person name="Lipzen A."/>
            <person name="Grimwood J."/>
            <person name="Schmutz J."/>
            <person name="Clum A."/>
            <person name="Reid I.D."/>
            <person name="Moisan M.C."/>
            <person name="Butler G."/>
            <person name="Nguyen T.T.M."/>
            <person name="Dewar K."/>
            <person name="Conant G."/>
            <person name="Drula E."/>
            <person name="Henrissat B."/>
            <person name="Hansel C."/>
            <person name="Singer S."/>
            <person name="Hutchinson M.I."/>
            <person name="de Vries R.P."/>
            <person name="Natvig D.O."/>
            <person name="Powell A.J."/>
            <person name="Tsang A."/>
            <person name="Grigoriev I.V."/>
        </authorList>
    </citation>
    <scope>NUCLEOTIDE SEQUENCE [LARGE SCALE GENOMIC DNA]</scope>
    <source>
        <strain evidence="1 2">CBS 494.80</strain>
    </source>
</reference>
<gene>
    <name evidence="1" type="ORF">VTL71DRAFT_13051</name>
</gene>
<sequence>MAAPKTYFVMTNFDLSPNDSIQLGSIIADPLEPEEILNPGDVLQIPSDHDVETLDFVPSQIYVDKAVNKRSVCDYLEGCQYQLPVYTVTGLKIGRGLSNSLPPSAGYPSTQEPPKQNASFGKIPDLVIGYRLVRIIAEEVKDVDAPSGDRVMGKMLGDSDERDTDFGSLKVTLTANIDGGREVEAHEIVGSQRFIVVDEDGDKECNCIVVTRLAE</sequence>
<comment type="caution">
    <text evidence="1">The sequence shown here is derived from an EMBL/GenBank/DDBJ whole genome shotgun (WGS) entry which is preliminary data.</text>
</comment>
<keyword evidence="2" id="KW-1185">Reference proteome</keyword>
<evidence type="ECO:0000313" key="2">
    <source>
        <dbReference type="Proteomes" id="UP001595075"/>
    </source>
</evidence>
<protein>
    <submittedName>
        <fullName evidence="1">Uncharacterized protein</fullName>
    </submittedName>
</protein>
<organism evidence="1 2">
    <name type="scientific">Oculimacula yallundae</name>
    <dbReference type="NCBI Taxonomy" id="86028"/>
    <lineage>
        <taxon>Eukaryota</taxon>
        <taxon>Fungi</taxon>
        <taxon>Dikarya</taxon>
        <taxon>Ascomycota</taxon>
        <taxon>Pezizomycotina</taxon>
        <taxon>Leotiomycetes</taxon>
        <taxon>Helotiales</taxon>
        <taxon>Ploettnerulaceae</taxon>
        <taxon>Oculimacula</taxon>
    </lineage>
</organism>
<name>A0ABR4CPC0_9HELO</name>
<dbReference type="Proteomes" id="UP001595075">
    <property type="component" value="Unassembled WGS sequence"/>
</dbReference>
<accession>A0ABR4CPC0</accession>
<proteinExistence type="predicted"/>
<dbReference type="EMBL" id="JAZHXI010000005">
    <property type="protein sequence ID" value="KAL2071816.1"/>
    <property type="molecule type" value="Genomic_DNA"/>
</dbReference>
<evidence type="ECO:0000313" key="1">
    <source>
        <dbReference type="EMBL" id="KAL2071816.1"/>
    </source>
</evidence>